<dbReference type="InterPro" id="IPR005174">
    <property type="entry name" value="KIB1-4_b-propeller"/>
</dbReference>
<evidence type="ECO:0000259" key="1">
    <source>
        <dbReference type="Pfam" id="PF03478"/>
    </source>
</evidence>
<evidence type="ECO:0000313" key="3">
    <source>
        <dbReference type="EnsemblPlants" id="PNT70039"/>
    </source>
</evidence>
<evidence type="ECO:0000313" key="4">
    <source>
        <dbReference type="Proteomes" id="UP000008810"/>
    </source>
</evidence>
<dbReference type="OrthoDB" id="659294at2759"/>
<sequence>MSSSTYRKRRRSAAAACGISKRPRLVASSAAVSDESSSSWASLPADLVGLIGWRVLASDLRDYVRFRAVCAHWRSSSLSPRGRGVVDPRFHPRRWMMLPEGHGLHPGHGKMRGYIRFFNLSTGAIVRVLLPLFRDHCVLDSVDGLLLLQRGQDTVIRLLHPFTGDTAELPPLATLMRLPKANLDVRRTWKYFRTICATSFSVSADGVITVMIVFHKLSMLAFATSSDHQWNVPTWRLSPYRRPISFRGKIYMLDNTPLYGGSRDIQIIQIAPPQYEGIPSGSCPTPTQKLVATCPVSKMCFPRYLAECDSEILVIGYRDGFFRHPLVYGLSDLILDRVVPVTSIGDNVLFIDERILNEKYLAQCQLSSCTWSPAADGRIAIHGAVLRPYSLIYHIYTSCHRASWNKGAICYQYKDQLVWKVKRKWREGVSLTCNTLIMF</sequence>
<dbReference type="PANTHER" id="PTHR33165">
    <property type="entry name" value="F-BOX DOMAIN CONTAINING PROTEIN-LIKE-RELATED"/>
    <property type="match status" value="1"/>
</dbReference>
<reference evidence="3" key="3">
    <citation type="submission" date="2018-08" db="UniProtKB">
        <authorList>
            <consortium name="EnsemblPlants"/>
        </authorList>
    </citation>
    <scope>IDENTIFICATION</scope>
    <source>
        <strain evidence="3">cv. Bd21</strain>
    </source>
</reference>
<dbReference type="AlphaFoldDB" id="A0A2K2D6X9"/>
<evidence type="ECO:0000313" key="2">
    <source>
        <dbReference type="EMBL" id="PNT70039.1"/>
    </source>
</evidence>
<protein>
    <recommendedName>
        <fullName evidence="1">KIB1-4 beta-propeller domain-containing protein</fullName>
    </recommendedName>
</protein>
<organism evidence="2">
    <name type="scientific">Brachypodium distachyon</name>
    <name type="common">Purple false brome</name>
    <name type="synonym">Trachynia distachya</name>
    <dbReference type="NCBI Taxonomy" id="15368"/>
    <lineage>
        <taxon>Eukaryota</taxon>
        <taxon>Viridiplantae</taxon>
        <taxon>Streptophyta</taxon>
        <taxon>Embryophyta</taxon>
        <taxon>Tracheophyta</taxon>
        <taxon>Spermatophyta</taxon>
        <taxon>Magnoliopsida</taxon>
        <taxon>Liliopsida</taxon>
        <taxon>Poales</taxon>
        <taxon>Poaceae</taxon>
        <taxon>BOP clade</taxon>
        <taxon>Pooideae</taxon>
        <taxon>Stipodae</taxon>
        <taxon>Brachypodieae</taxon>
        <taxon>Brachypodium</taxon>
    </lineage>
</organism>
<reference evidence="2" key="2">
    <citation type="submission" date="2017-06" db="EMBL/GenBank/DDBJ databases">
        <title>WGS assembly of Brachypodium distachyon.</title>
        <authorList>
            <consortium name="The International Brachypodium Initiative"/>
            <person name="Lucas S."/>
            <person name="Harmon-Smith M."/>
            <person name="Lail K."/>
            <person name="Tice H."/>
            <person name="Grimwood J."/>
            <person name="Bruce D."/>
            <person name="Barry K."/>
            <person name="Shu S."/>
            <person name="Lindquist E."/>
            <person name="Wang M."/>
            <person name="Pitluck S."/>
            <person name="Vogel J.P."/>
            <person name="Garvin D.F."/>
            <person name="Mockler T.C."/>
            <person name="Schmutz J."/>
            <person name="Rokhsar D."/>
            <person name="Bevan M.W."/>
        </authorList>
    </citation>
    <scope>NUCLEOTIDE SEQUENCE</scope>
    <source>
        <strain evidence="2">Bd21</strain>
    </source>
</reference>
<keyword evidence="4" id="KW-1185">Reference proteome</keyword>
<reference evidence="2 3" key="1">
    <citation type="journal article" date="2010" name="Nature">
        <title>Genome sequencing and analysis of the model grass Brachypodium distachyon.</title>
        <authorList>
            <consortium name="International Brachypodium Initiative"/>
        </authorList>
    </citation>
    <scope>NUCLEOTIDE SEQUENCE [LARGE SCALE GENOMIC DNA]</scope>
    <source>
        <strain evidence="2">Bd21</strain>
        <strain evidence="3">cv. Bd21</strain>
    </source>
</reference>
<dbReference type="EnsemblPlants" id="PNT70039">
    <property type="protein sequence ID" value="PNT70039"/>
    <property type="gene ID" value="BRADI_2g04350v3"/>
</dbReference>
<dbReference type="Gramene" id="PNT70039">
    <property type="protein sequence ID" value="PNT70039"/>
    <property type="gene ID" value="BRADI_2g04350v3"/>
</dbReference>
<dbReference type="PANTHER" id="PTHR33165:SF50">
    <property type="entry name" value="F-BOX DOMAIN-CONTAINING PROTEIN"/>
    <property type="match status" value="1"/>
</dbReference>
<feature type="domain" description="KIB1-4 beta-propeller" evidence="1">
    <location>
        <begin position="117"/>
        <end position="354"/>
    </location>
</feature>
<accession>A0A2K2D6X9</accession>
<gene>
    <name evidence="3" type="primary">LOC100839592</name>
    <name evidence="2" type="ORF">BRADI_2g04350v3</name>
</gene>
<dbReference type="Pfam" id="PF03478">
    <property type="entry name" value="Beta-prop_KIB1-4"/>
    <property type="match status" value="1"/>
</dbReference>
<proteinExistence type="predicted"/>
<dbReference type="EMBL" id="CM000881">
    <property type="protein sequence ID" value="PNT70039.1"/>
    <property type="molecule type" value="Genomic_DNA"/>
</dbReference>
<name>A0A2K2D6X9_BRADI</name>
<dbReference type="ExpressionAtlas" id="A0A2K2D6X9">
    <property type="expression patterns" value="baseline"/>
</dbReference>
<dbReference type="Proteomes" id="UP000008810">
    <property type="component" value="Chromosome 2"/>
</dbReference>